<protein>
    <submittedName>
        <fullName evidence="1">Uncharacterized protein</fullName>
    </submittedName>
</protein>
<evidence type="ECO:0000313" key="1">
    <source>
        <dbReference type="EMBL" id="RAQ95182.1"/>
    </source>
</evidence>
<evidence type="ECO:0000313" key="2">
    <source>
        <dbReference type="Proteomes" id="UP000248706"/>
    </source>
</evidence>
<keyword evidence="2" id="KW-1185">Reference proteome</keyword>
<comment type="caution">
    <text evidence="1">The sequence shown here is derived from an EMBL/GenBank/DDBJ whole genome shotgun (WGS) entry which is preliminary data.</text>
</comment>
<name>A0A328VGG9_9CHLR</name>
<dbReference type="EMBL" id="MCIF01000002">
    <property type="protein sequence ID" value="RAQ95182.1"/>
    <property type="molecule type" value="Genomic_DNA"/>
</dbReference>
<accession>A0A328VGG9</accession>
<reference evidence="1 2" key="1">
    <citation type="submission" date="2016-08" db="EMBL/GenBank/DDBJ databases">
        <title>Analysis of Carbohydrate Active Enzymes in Thermogemmatispora T81 Reveals Carbohydrate Degradation Ability.</title>
        <authorList>
            <person name="Tomazini A."/>
            <person name="Lal S."/>
            <person name="Stott M."/>
            <person name="Henrissat B."/>
            <person name="Polikarpov I."/>
            <person name="Sparling R."/>
            <person name="Levin D.B."/>
        </authorList>
    </citation>
    <scope>NUCLEOTIDE SEQUENCE [LARGE SCALE GENOMIC DNA]</scope>
    <source>
        <strain evidence="1 2">T81</strain>
    </source>
</reference>
<sequence>MTLEKQMAEMYGLAAARCTSAIMSTNQARPDWLILAPSLLTNFPTSVNRPGAFALSVLRLSWQLLRRQL</sequence>
<organism evidence="1 2">
    <name type="scientific">Thermogemmatispora tikiterensis</name>
    <dbReference type="NCBI Taxonomy" id="1825093"/>
    <lineage>
        <taxon>Bacteria</taxon>
        <taxon>Bacillati</taxon>
        <taxon>Chloroflexota</taxon>
        <taxon>Ktedonobacteria</taxon>
        <taxon>Thermogemmatisporales</taxon>
        <taxon>Thermogemmatisporaceae</taxon>
        <taxon>Thermogemmatispora</taxon>
    </lineage>
</organism>
<dbReference type="Proteomes" id="UP000248706">
    <property type="component" value="Unassembled WGS sequence"/>
</dbReference>
<proteinExistence type="predicted"/>
<dbReference type="AlphaFoldDB" id="A0A328VGG9"/>
<gene>
    <name evidence="1" type="ORF">A4R35_06520</name>
</gene>